<sequence>MYSSYNCHSQGYATHNYTPVSSTSYPSSYGITLEVLSRLAGVLLKLCRFVWLQVIESDPLASGDWELGLFGDI</sequence>
<name>A0A0C9VRF1_SPHS4</name>
<dbReference type="Proteomes" id="UP000054279">
    <property type="component" value="Unassembled WGS sequence"/>
</dbReference>
<accession>A0A0C9VRF1</accession>
<gene>
    <name evidence="1" type="ORF">M422DRAFT_32193</name>
</gene>
<dbReference type="HOGENOM" id="CLU_2711813_0_0_1"/>
<dbReference type="AlphaFoldDB" id="A0A0C9VRF1"/>
<feature type="non-terminal residue" evidence="1">
    <location>
        <position position="73"/>
    </location>
</feature>
<keyword evidence="2" id="KW-1185">Reference proteome</keyword>
<protein>
    <submittedName>
        <fullName evidence="1">Uncharacterized protein</fullName>
    </submittedName>
</protein>
<evidence type="ECO:0000313" key="2">
    <source>
        <dbReference type="Proteomes" id="UP000054279"/>
    </source>
</evidence>
<organism evidence="1 2">
    <name type="scientific">Sphaerobolus stellatus (strain SS14)</name>
    <dbReference type="NCBI Taxonomy" id="990650"/>
    <lineage>
        <taxon>Eukaryota</taxon>
        <taxon>Fungi</taxon>
        <taxon>Dikarya</taxon>
        <taxon>Basidiomycota</taxon>
        <taxon>Agaricomycotina</taxon>
        <taxon>Agaricomycetes</taxon>
        <taxon>Phallomycetidae</taxon>
        <taxon>Geastrales</taxon>
        <taxon>Sphaerobolaceae</taxon>
        <taxon>Sphaerobolus</taxon>
    </lineage>
</organism>
<evidence type="ECO:0000313" key="1">
    <source>
        <dbReference type="EMBL" id="KIJ40546.1"/>
    </source>
</evidence>
<proteinExistence type="predicted"/>
<reference evidence="1 2" key="1">
    <citation type="submission" date="2014-06" db="EMBL/GenBank/DDBJ databases">
        <title>Evolutionary Origins and Diversification of the Mycorrhizal Mutualists.</title>
        <authorList>
            <consortium name="DOE Joint Genome Institute"/>
            <consortium name="Mycorrhizal Genomics Consortium"/>
            <person name="Kohler A."/>
            <person name="Kuo A."/>
            <person name="Nagy L.G."/>
            <person name="Floudas D."/>
            <person name="Copeland A."/>
            <person name="Barry K.W."/>
            <person name="Cichocki N."/>
            <person name="Veneault-Fourrey C."/>
            <person name="LaButti K."/>
            <person name="Lindquist E.A."/>
            <person name="Lipzen A."/>
            <person name="Lundell T."/>
            <person name="Morin E."/>
            <person name="Murat C."/>
            <person name="Riley R."/>
            <person name="Ohm R."/>
            <person name="Sun H."/>
            <person name="Tunlid A."/>
            <person name="Henrissat B."/>
            <person name="Grigoriev I.V."/>
            <person name="Hibbett D.S."/>
            <person name="Martin F."/>
        </authorList>
    </citation>
    <scope>NUCLEOTIDE SEQUENCE [LARGE SCALE GENOMIC DNA]</scope>
    <source>
        <strain evidence="1 2">SS14</strain>
    </source>
</reference>
<dbReference type="EMBL" id="KN837143">
    <property type="protein sequence ID" value="KIJ40546.1"/>
    <property type="molecule type" value="Genomic_DNA"/>
</dbReference>